<proteinExistence type="predicted"/>
<reference evidence="2" key="1">
    <citation type="submission" date="2020-10" db="EMBL/GenBank/DDBJ databases">
        <authorList>
            <person name="Gilroy R."/>
        </authorList>
    </citation>
    <scope>NUCLEOTIDE SEQUENCE</scope>
    <source>
        <strain evidence="2">G3-3990</strain>
    </source>
</reference>
<gene>
    <name evidence="2" type="ORF">IAA73_08865</name>
</gene>
<evidence type="ECO:0000256" key="1">
    <source>
        <dbReference type="SAM" id="Coils"/>
    </source>
</evidence>
<feature type="coiled-coil region" evidence="1">
    <location>
        <begin position="9"/>
        <end position="64"/>
    </location>
</feature>
<comment type="caution">
    <text evidence="2">The sequence shown here is derived from an EMBL/GenBank/DDBJ whole genome shotgun (WGS) entry which is preliminary data.</text>
</comment>
<dbReference type="AlphaFoldDB" id="A0A9D9N4V7"/>
<reference evidence="2" key="2">
    <citation type="journal article" date="2021" name="PeerJ">
        <title>Extensive microbial diversity within the chicken gut microbiome revealed by metagenomics and culture.</title>
        <authorList>
            <person name="Gilroy R."/>
            <person name="Ravi A."/>
            <person name="Getino M."/>
            <person name="Pursley I."/>
            <person name="Horton D.L."/>
            <person name="Alikhan N.F."/>
            <person name="Baker D."/>
            <person name="Gharbi K."/>
            <person name="Hall N."/>
            <person name="Watson M."/>
            <person name="Adriaenssens E.M."/>
            <person name="Foster-Nyarko E."/>
            <person name="Jarju S."/>
            <person name="Secka A."/>
            <person name="Antonio M."/>
            <person name="Oren A."/>
            <person name="Chaudhuri R.R."/>
            <person name="La Ragione R."/>
            <person name="Hildebrand F."/>
            <person name="Pallen M.J."/>
        </authorList>
    </citation>
    <scope>NUCLEOTIDE SEQUENCE</scope>
    <source>
        <strain evidence="2">G3-3990</strain>
    </source>
</reference>
<evidence type="ECO:0000313" key="3">
    <source>
        <dbReference type="Proteomes" id="UP000823641"/>
    </source>
</evidence>
<sequence length="98" mass="11573">MANKNEDVRVNLSQRIQTLLEQFNALKHENAELQKELEWRRKEMAQQSEKLVALQKEADRLRCLYGMLDDKSEEKAFARQKIGKMVREIDKCLQLLLG</sequence>
<evidence type="ECO:0000313" key="2">
    <source>
        <dbReference type="EMBL" id="MBO8460427.1"/>
    </source>
</evidence>
<dbReference type="Proteomes" id="UP000823641">
    <property type="component" value="Unassembled WGS sequence"/>
</dbReference>
<keyword evidence="1" id="KW-0175">Coiled coil</keyword>
<accession>A0A9D9N4V7</accession>
<organism evidence="2 3">
    <name type="scientific">Candidatus Gallipaludibacter merdavium</name>
    <dbReference type="NCBI Taxonomy" id="2840839"/>
    <lineage>
        <taxon>Bacteria</taxon>
        <taxon>Pseudomonadati</taxon>
        <taxon>Bacteroidota</taxon>
        <taxon>Bacteroidia</taxon>
        <taxon>Bacteroidales</taxon>
        <taxon>Candidatus Gallipaludibacter</taxon>
    </lineage>
</organism>
<evidence type="ECO:0008006" key="4">
    <source>
        <dbReference type="Google" id="ProtNLM"/>
    </source>
</evidence>
<dbReference type="EMBL" id="JADIMG010000084">
    <property type="protein sequence ID" value="MBO8460427.1"/>
    <property type="molecule type" value="Genomic_DNA"/>
</dbReference>
<protein>
    <recommendedName>
        <fullName evidence="4">Cell division protein ZapB</fullName>
    </recommendedName>
</protein>
<name>A0A9D9N4V7_9BACT</name>